<proteinExistence type="inferred from homology"/>
<dbReference type="STRING" id="4909.A0A2U9R048"/>
<dbReference type="OrthoDB" id="9909019at2759"/>
<evidence type="ECO:0000256" key="6">
    <source>
        <dbReference type="ARBA" id="ARBA00023139"/>
    </source>
</evidence>
<evidence type="ECO:0000256" key="5">
    <source>
        <dbReference type="ARBA" id="ARBA00023136"/>
    </source>
</evidence>
<name>A0A2U9R048_PICKU</name>
<keyword evidence="2 10" id="KW-0808">Transferase</keyword>
<accession>A0A2U9R048</accession>
<dbReference type="KEGG" id="pkz:C5L36_0A11310"/>
<evidence type="ECO:0000256" key="3">
    <source>
        <dbReference type="ARBA" id="ARBA00022692"/>
    </source>
</evidence>
<evidence type="ECO:0000256" key="7">
    <source>
        <dbReference type="ARBA" id="ARBA00023288"/>
    </source>
</evidence>
<dbReference type="GO" id="GO:0006612">
    <property type="term" value="P:protein targeting to membrane"/>
    <property type="evidence" value="ECO:0007669"/>
    <property type="project" value="TreeGrafter"/>
</dbReference>
<dbReference type="InterPro" id="IPR039859">
    <property type="entry name" value="PFA4/ZDH16/20/ERF2-like"/>
</dbReference>
<keyword evidence="3 10" id="KW-0812">Transmembrane</keyword>
<evidence type="ECO:0000256" key="8">
    <source>
        <dbReference type="ARBA" id="ARBA00023315"/>
    </source>
</evidence>
<evidence type="ECO:0000259" key="11">
    <source>
        <dbReference type="Pfam" id="PF01529"/>
    </source>
</evidence>
<keyword evidence="4 10" id="KW-1133">Transmembrane helix</keyword>
<feature type="transmembrane region" description="Helical" evidence="10">
    <location>
        <begin position="245"/>
        <end position="265"/>
    </location>
</feature>
<keyword evidence="6" id="KW-0564">Palmitate</keyword>
<keyword evidence="8 10" id="KW-0012">Acyltransferase</keyword>
<evidence type="ECO:0000313" key="13">
    <source>
        <dbReference type="Proteomes" id="UP000249293"/>
    </source>
</evidence>
<feature type="transmembrane region" description="Helical" evidence="10">
    <location>
        <begin position="102"/>
        <end position="123"/>
    </location>
</feature>
<organism evidence="12 13">
    <name type="scientific">Pichia kudriavzevii</name>
    <name type="common">Yeast</name>
    <name type="synonym">Issatchenkia orientalis</name>
    <dbReference type="NCBI Taxonomy" id="4909"/>
    <lineage>
        <taxon>Eukaryota</taxon>
        <taxon>Fungi</taxon>
        <taxon>Dikarya</taxon>
        <taxon>Ascomycota</taxon>
        <taxon>Saccharomycotina</taxon>
        <taxon>Pichiomycetes</taxon>
        <taxon>Pichiales</taxon>
        <taxon>Pichiaceae</taxon>
        <taxon>Pichia</taxon>
    </lineage>
</organism>
<comment type="subcellular location">
    <subcellularLocation>
        <location evidence="1">Membrane</location>
        <topology evidence="1">Multi-pass membrane protein</topology>
    </subcellularLocation>
</comment>
<dbReference type="AlphaFoldDB" id="A0A2U9R048"/>
<dbReference type="Proteomes" id="UP000249293">
    <property type="component" value="Chromosome 1"/>
</dbReference>
<reference evidence="12 13" key="1">
    <citation type="submission" date="2018-06" db="EMBL/GenBank/DDBJ databases">
        <title>Population genomics shows no distinction between pathogenic Candida krusei and environmental Pichia kudriavzevii: One species, four names.</title>
        <authorList>
            <person name="Douglass A.P."/>
            <person name="Offei B."/>
            <person name="Braun-Galleani S."/>
            <person name="Coughlan A.Y."/>
            <person name="Martos A."/>
            <person name="Ortiz-Merino R.A."/>
            <person name="Byrne K.P."/>
            <person name="Wolfe K.H."/>
        </authorList>
    </citation>
    <scope>NUCLEOTIDE SEQUENCE [LARGE SCALE GENOMIC DNA]</scope>
    <source>
        <strain evidence="12 13">CBS573</strain>
    </source>
</reference>
<dbReference type="EC" id="2.3.1.225" evidence="10"/>
<dbReference type="PROSITE" id="PS50216">
    <property type="entry name" value="DHHC"/>
    <property type="match status" value="1"/>
</dbReference>
<dbReference type="EMBL" id="CP028773">
    <property type="protein sequence ID" value="AWU74549.1"/>
    <property type="molecule type" value="Genomic_DNA"/>
</dbReference>
<dbReference type="VEuPathDB" id="FungiDB:C5L36_0A11310"/>
<keyword evidence="5 10" id="KW-0472">Membrane</keyword>
<dbReference type="GeneID" id="40382259"/>
<evidence type="ECO:0000256" key="4">
    <source>
        <dbReference type="ARBA" id="ARBA00022989"/>
    </source>
</evidence>
<comment type="domain">
    <text evidence="10">The DHHC domain is required for palmitoyltransferase activity.</text>
</comment>
<evidence type="ECO:0000256" key="9">
    <source>
        <dbReference type="ARBA" id="ARBA00048048"/>
    </source>
</evidence>
<keyword evidence="13" id="KW-1185">Reference proteome</keyword>
<dbReference type="InterPro" id="IPR001594">
    <property type="entry name" value="Palmitoyltrfase_DHHC"/>
</dbReference>
<feature type="transmembrane region" description="Helical" evidence="10">
    <location>
        <begin position="29"/>
        <end position="49"/>
    </location>
</feature>
<dbReference type="PANTHER" id="PTHR22883:SF488">
    <property type="entry name" value="PALMITOYLTRANSFERASE"/>
    <property type="match status" value="1"/>
</dbReference>
<dbReference type="GO" id="GO:0005794">
    <property type="term" value="C:Golgi apparatus"/>
    <property type="evidence" value="ECO:0007669"/>
    <property type="project" value="TreeGrafter"/>
</dbReference>
<evidence type="ECO:0000256" key="1">
    <source>
        <dbReference type="ARBA" id="ARBA00004141"/>
    </source>
</evidence>
<dbReference type="PANTHER" id="PTHR22883">
    <property type="entry name" value="ZINC FINGER DHHC DOMAIN CONTAINING PROTEIN"/>
    <property type="match status" value="1"/>
</dbReference>
<gene>
    <name evidence="12" type="ORF">C5L36_0A11310</name>
</gene>
<evidence type="ECO:0000256" key="10">
    <source>
        <dbReference type="RuleBase" id="RU079119"/>
    </source>
</evidence>
<dbReference type="GO" id="GO:0005783">
    <property type="term" value="C:endoplasmic reticulum"/>
    <property type="evidence" value="ECO:0007669"/>
    <property type="project" value="TreeGrafter"/>
</dbReference>
<keyword evidence="7" id="KW-0449">Lipoprotein</keyword>
<feature type="transmembrane region" description="Helical" evidence="10">
    <location>
        <begin position="147"/>
        <end position="167"/>
    </location>
</feature>
<sequence length="427" mass="49667">MVFMSQWKSCLHSNTYTINSYDAMGMCSFYLLFIGICALLFIIVILLFGDLPNYRDTILNKLHHILVENFFKFITNKLQQFDNTYLNSSLTSQKGKLRLKWLFGWTVPILYLIIFTKCLKLFFDYTYTQIIKYEETLQSPTNWGLRYWFVIIPLIIINYVTFLLAVFSDPGVIGPKRECNFNTSQLQAEFPNDGILFPPEIVCSTCKIKKPPRSKHCSSCDRCVLMFDHHCIWLNNDVGYYTFRWFFLFLCSICIIFVYGGYLSFYSLQVYLKSGNIPENINKASTPKKYWRLIKQTTVGNEITGILLLLCLLLFPLIGYFLVETTWSIYLGVTTNEIGKWNYINELINHDLVYQFDPEDGSAKVYLILTERLPGGQGKFMALSDRSSFNSNIGGSLEPVKGWDDLKNIYDRGFWLNAKQKLFPTSF</sequence>
<dbReference type="RefSeq" id="XP_029320026.1">
    <property type="nucleotide sequence ID" value="XM_029464166.1"/>
</dbReference>
<evidence type="ECO:0000313" key="12">
    <source>
        <dbReference type="EMBL" id="AWU74549.1"/>
    </source>
</evidence>
<evidence type="ECO:0000256" key="2">
    <source>
        <dbReference type="ARBA" id="ARBA00022679"/>
    </source>
</evidence>
<dbReference type="GO" id="GO:0019706">
    <property type="term" value="F:protein-cysteine S-palmitoyltransferase activity"/>
    <property type="evidence" value="ECO:0007669"/>
    <property type="project" value="UniProtKB-EC"/>
</dbReference>
<dbReference type="GO" id="GO:0016020">
    <property type="term" value="C:membrane"/>
    <property type="evidence" value="ECO:0007669"/>
    <property type="project" value="UniProtKB-SubCell"/>
</dbReference>
<protein>
    <recommendedName>
        <fullName evidence="10">Palmitoyltransferase</fullName>
        <ecNumber evidence="10">2.3.1.225</ecNumber>
    </recommendedName>
</protein>
<dbReference type="Pfam" id="PF01529">
    <property type="entry name" value="DHHC"/>
    <property type="match status" value="1"/>
</dbReference>
<feature type="domain" description="Palmitoyltransferase DHHC" evidence="11">
    <location>
        <begin position="202"/>
        <end position="341"/>
    </location>
</feature>
<feature type="transmembrane region" description="Helical" evidence="10">
    <location>
        <begin position="303"/>
        <end position="323"/>
    </location>
</feature>
<comment type="catalytic activity">
    <reaction evidence="9 10">
        <text>L-cysteinyl-[protein] + hexadecanoyl-CoA = S-hexadecanoyl-L-cysteinyl-[protein] + CoA</text>
        <dbReference type="Rhea" id="RHEA:36683"/>
        <dbReference type="Rhea" id="RHEA-COMP:10131"/>
        <dbReference type="Rhea" id="RHEA-COMP:11032"/>
        <dbReference type="ChEBI" id="CHEBI:29950"/>
        <dbReference type="ChEBI" id="CHEBI:57287"/>
        <dbReference type="ChEBI" id="CHEBI:57379"/>
        <dbReference type="ChEBI" id="CHEBI:74151"/>
        <dbReference type="EC" id="2.3.1.225"/>
    </reaction>
</comment>
<comment type="similarity">
    <text evidence="10">Belongs to the DHHC palmitoyltransferase family.</text>
</comment>